<feature type="transmembrane region" description="Helical" evidence="1">
    <location>
        <begin position="83"/>
        <end position="101"/>
    </location>
</feature>
<proteinExistence type="predicted"/>
<evidence type="ECO:0000256" key="1">
    <source>
        <dbReference type="SAM" id="Phobius"/>
    </source>
</evidence>
<keyword evidence="1" id="KW-0472">Membrane</keyword>
<reference evidence="2 3" key="1">
    <citation type="submission" date="2019-02" db="EMBL/GenBank/DDBJ databases">
        <title>Deep-cultivation of Planctomycetes and their phenomic and genomic characterization uncovers novel biology.</title>
        <authorList>
            <person name="Wiegand S."/>
            <person name="Jogler M."/>
            <person name="Boedeker C."/>
            <person name="Pinto D."/>
            <person name="Vollmers J."/>
            <person name="Rivas-Marin E."/>
            <person name="Kohn T."/>
            <person name="Peeters S.H."/>
            <person name="Heuer A."/>
            <person name="Rast P."/>
            <person name="Oberbeckmann S."/>
            <person name="Bunk B."/>
            <person name="Jeske O."/>
            <person name="Meyerdierks A."/>
            <person name="Storesund J.E."/>
            <person name="Kallscheuer N."/>
            <person name="Luecker S."/>
            <person name="Lage O.M."/>
            <person name="Pohl T."/>
            <person name="Merkel B.J."/>
            <person name="Hornburger P."/>
            <person name="Mueller R.-W."/>
            <person name="Bruemmer F."/>
            <person name="Labrenz M."/>
            <person name="Spormann A.M."/>
            <person name="Op Den Camp H."/>
            <person name="Overmann J."/>
            <person name="Amann R."/>
            <person name="Jetten M.S.M."/>
            <person name="Mascher T."/>
            <person name="Medema M.H."/>
            <person name="Devos D.P."/>
            <person name="Kaster A.-K."/>
            <person name="Ovreas L."/>
            <person name="Rohde M."/>
            <person name="Galperin M.Y."/>
            <person name="Jogler C."/>
        </authorList>
    </citation>
    <scope>NUCLEOTIDE SEQUENCE [LARGE SCALE GENOMIC DNA]</scope>
    <source>
        <strain evidence="2 3">Poly51</strain>
    </source>
</reference>
<gene>
    <name evidence="2" type="ORF">Poly51_55770</name>
</gene>
<name>A0A5C6EB39_9BACT</name>
<accession>A0A5C6EB39</accession>
<dbReference type="Proteomes" id="UP000318288">
    <property type="component" value="Unassembled WGS sequence"/>
</dbReference>
<dbReference type="RefSeq" id="WP_146461887.1">
    <property type="nucleotide sequence ID" value="NZ_SJPW01000008.1"/>
</dbReference>
<feature type="transmembrane region" description="Helical" evidence="1">
    <location>
        <begin position="55"/>
        <end position="77"/>
    </location>
</feature>
<keyword evidence="3" id="KW-1185">Reference proteome</keyword>
<protein>
    <submittedName>
        <fullName evidence="2">Uncharacterized protein</fullName>
    </submittedName>
</protein>
<comment type="caution">
    <text evidence="2">The sequence shown here is derived from an EMBL/GenBank/DDBJ whole genome shotgun (WGS) entry which is preliminary data.</text>
</comment>
<keyword evidence="1" id="KW-1133">Transmembrane helix</keyword>
<evidence type="ECO:0000313" key="2">
    <source>
        <dbReference type="EMBL" id="TWU46182.1"/>
    </source>
</evidence>
<dbReference type="AlphaFoldDB" id="A0A5C6EB39"/>
<evidence type="ECO:0000313" key="3">
    <source>
        <dbReference type="Proteomes" id="UP000318288"/>
    </source>
</evidence>
<organism evidence="2 3">
    <name type="scientific">Rubripirellula tenax</name>
    <dbReference type="NCBI Taxonomy" id="2528015"/>
    <lineage>
        <taxon>Bacteria</taxon>
        <taxon>Pseudomonadati</taxon>
        <taxon>Planctomycetota</taxon>
        <taxon>Planctomycetia</taxon>
        <taxon>Pirellulales</taxon>
        <taxon>Pirellulaceae</taxon>
        <taxon>Rubripirellula</taxon>
    </lineage>
</organism>
<keyword evidence="1" id="KW-0812">Transmembrane</keyword>
<dbReference type="EMBL" id="SJPW01000008">
    <property type="protein sequence ID" value="TWU46182.1"/>
    <property type="molecule type" value="Genomic_DNA"/>
</dbReference>
<sequence>MNTWKLMMHHSGEPCRAPERRHRVSRWLTLLSPPGDGGRSPTECLIVDSKRNRRLSLLSLFIVTLYLALLFAGFRVANLRGLGWAYLLCGGLQMIVSHLPWQSLYPLNSRGMTLVEGVVVFLTAGVLVGIGP</sequence>
<feature type="transmembrane region" description="Helical" evidence="1">
    <location>
        <begin position="113"/>
        <end position="131"/>
    </location>
</feature>